<dbReference type="STRING" id="497964.CfE428DRAFT_0356"/>
<sequence precursor="true">MKSLLLPLLALFAFTLLPLHAADDPRTPALQTADDERVAATLAGDRARLEAIYSDDLHYSHSSGAVDTKASYIDALTGGKLKYVSWEYQERSFSFPAPGIALMTGRARVKVGKADSAEMVLVFLGVWREEKGHWHFIAWQSGKLPDAAAAKK</sequence>
<dbReference type="InParanoid" id="B4CUJ3"/>
<evidence type="ECO:0000313" key="4">
    <source>
        <dbReference type="Proteomes" id="UP000005824"/>
    </source>
</evidence>
<dbReference type="RefSeq" id="WP_006977683.1">
    <property type="nucleotide sequence ID" value="NZ_ABVL01000001.1"/>
</dbReference>
<evidence type="ECO:0000256" key="1">
    <source>
        <dbReference type="SAM" id="SignalP"/>
    </source>
</evidence>
<reference evidence="3 4" key="1">
    <citation type="journal article" date="2011" name="J. Bacteriol.">
        <title>Genome sequence of Chthoniobacter flavus Ellin428, an aerobic heterotrophic soil bacterium.</title>
        <authorList>
            <person name="Kant R."/>
            <person name="van Passel M.W."/>
            <person name="Palva A."/>
            <person name="Lucas S."/>
            <person name="Lapidus A."/>
            <person name="Glavina Del Rio T."/>
            <person name="Dalin E."/>
            <person name="Tice H."/>
            <person name="Bruce D."/>
            <person name="Goodwin L."/>
            <person name="Pitluck S."/>
            <person name="Larimer F.W."/>
            <person name="Land M.L."/>
            <person name="Hauser L."/>
            <person name="Sangwan P."/>
            <person name="de Vos W.M."/>
            <person name="Janssen P.H."/>
            <person name="Smidt H."/>
        </authorList>
    </citation>
    <scope>NUCLEOTIDE SEQUENCE [LARGE SCALE GENOMIC DNA]</scope>
    <source>
        <strain evidence="3 4">Ellin428</strain>
    </source>
</reference>
<dbReference type="AlphaFoldDB" id="B4CUJ3"/>
<comment type="caution">
    <text evidence="3">The sequence shown here is derived from an EMBL/GenBank/DDBJ whole genome shotgun (WGS) entry which is preliminary data.</text>
</comment>
<evidence type="ECO:0000259" key="2">
    <source>
        <dbReference type="Pfam" id="PF14534"/>
    </source>
</evidence>
<feature type="chain" id="PRO_5002802115" description="DUF4440 domain-containing protein" evidence="1">
    <location>
        <begin position="22"/>
        <end position="152"/>
    </location>
</feature>
<dbReference type="eggNOG" id="COG4319">
    <property type="taxonomic scope" value="Bacteria"/>
</dbReference>
<keyword evidence="4" id="KW-1185">Reference proteome</keyword>
<dbReference type="Pfam" id="PF14534">
    <property type="entry name" value="DUF4440"/>
    <property type="match status" value="1"/>
</dbReference>
<dbReference type="InterPro" id="IPR027843">
    <property type="entry name" value="DUF4440"/>
</dbReference>
<evidence type="ECO:0000313" key="3">
    <source>
        <dbReference type="EMBL" id="EDY22231.1"/>
    </source>
</evidence>
<keyword evidence="1" id="KW-0732">Signal</keyword>
<dbReference type="Gene3D" id="3.10.450.50">
    <property type="match status" value="1"/>
</dbReference>
<name>B4CUJ3_9BACT</name>
<proteinExistence type="predicted"/>
<feature type="signal peptide" evidence="1">
    <location>
        <begin position="1"/>
        <end position="21"/>
    </location>
</feature>
<accession>B4CUJ3</accession>
<organism evidence="3 4">
    <name type="scientific">Chthoniobacter flavus Ellin428</name>
    <dbReference type="NCBI Taxonomy" id="497964"/>
    <lineage>
        <taxon>Bacteria</taxon>
        <taxon>Pseudomonadati</taxon>
        <taxon>Verrucomicrobiota</taxon>
        <taxon>Spartobacteria</taxon>
        <taxon>Chthoniobacterales</taxon>
        <taxon>Chthoniobacteraceae</taxon>
        <taxon>Chthoniobacter</taxon>
    </lineage>
</organism>
<gene>
    <name evidence="3" type="ORF">CfE428DRAFT_0356</name>
</gene>
<dbReference type="InterPro" id="IPR032710">
    <property type="entry name" value="NTF2-like_dom_sf"/>
</dbReference>
<dbReference type="SUPFAM" id="SSF54427">
    <property type="entry name" value="NTF2-like"/>
    <property type="match status" value="1"/>
</dbReference>
<feature type="domain" description="DUF4440" evidence="2">
    <location>
        <begin position="32"/>
        <end position="135"/>
    </location>
</feature>
<dbReference type="EMBL" id="ABVL01000001">
    <property type="protein sequence ID" value="EDY22231.1"/>
    <property type="molecule type" value="Genomic_DNA"/>
</dbReference>
<dbReference type="Proteomes" id="UP000005824">
    <property type="component" value="Unassembled WGS sequence"/>
</dbReference>
<protein>
    <recommendedName>
        <fullName evidence="2">DUF4440 domain-containing protein</fullName>
    </recommendedName>
</protein>